<dbReference type="AlphaFoldDB" id="A0A1L9VUI6"/>
<keyword evidence="3" id="KW-1185">Reference proteome</keyword>
<dbReference type="OrthoDB" id="434253at2759"/>
<dbReference type="InterPro" id="IPR012349">
    <property type="entry name" value="Split_barrel_FMN-bd"/>
</dbReference>
<proteinExistence type="predicted"/>
<dbReference type="Gene3D" id="2.30.110.10">
    <property type="entry name" value="Electron Transport, Fmn-binding Protein, Chain A"/>
    <property type="match status" value="1"/>
</dbReference>
<evidence type="ECO:0000259" key="1">
    <source>
        <dbReference type="Pfam" id="PF16242"/>
    </source>
</evidence>
<dbReference type="SUPFAM" id="SSF50475">
    <property type="entry name" value="FMN-binding split barrel"/>
    <property type="match status" value="1"/>
</dbReference>
<evidence type="ECO:0000313" key="2">
    <source>
        <dbReference type="EMBL" id="OJJ87569.1"/>
    </source>
</evidence>
<evidence type="ECO:0000313" key="3">
    <source>
        <dbReference type="Proteomes" id="UP000184300"/>
    </source>
</evidence>
<dbReference type="STRING" id="1160497.A0A1L9VUI6"/>
<dbReference type="EMBL" id="KV878890">
    <property type="protein sequence ID" value="OJJ87569.1"/>
    <property type="molecule type" value="Genomic_DNA"/>
</dbReference>
<feature type="domain" description="General stress protein FMN-binding split barrel" evidence="1">
    <location>
        <begin position="31"/>
        <end position="186"/>
    </location>
</feature>
<dbReference type="VEuPathDB" id="FungiDB:ASPGLDRAFT_54924"/>
<reference evidence="3" key="1">
    <citation type="journal article" date="2017" name="Genome Biol.">
        <title>Comparative genomics reveals high biological diversity and specific adaptations in the industrially and medically important fungal genus Aspergillus.</title>
        <authorList>
            <person name="de Vries R.P."/>
            <person name="Riley R."/>
            <person name="Wiebenga A."/>
            <person name="Aguilar-Osorio G."/>
            <person name="Amillis S."/>
            <person name="Uchima C.A."/>
            <person name="Anderluh G."/>
            <person name="Asadollahi M."/>
            <person name="Askin M."/>
            <person name="Barry K."/>
            <person name="Battaglia E."/>
            <person name="Bayram O."/>
            <person name="Benocci T."/>
            <person name="Braus-Stromeyer S.A."/>
            <person name="Caldana C."/>
            <person name="Canovas D."/>
            <person name="Cerqueira G.C."/>
            <person name="Chen F."/>
            <person name="Chen W."/>
            <person name="Choi C."/>
            <person name="Clum A."/>
            <person name="Dos Santos R.A."/>
            <person name="Damasio A.R."/>
            <person name="Diallinas G."/>
            <person name="Emri T."/>
            <person name="Fekete E."/>
            <person name="Flipphi M."/>
            <person name="Freyberg S."/>
            <person name="Gallo A."/>
            <person name="Gournas C."/>
            <person name="Habgood R."/>
            <person name="Hainaut M."/>
            <person name="Harispe M.L."/>
            <person name="Henrissat B."/>
            <person name="Hilden K.S."/>
            <person name="Hope R."/>
            <person name="Hossain A."/>
            <person name="Karabika E."/>
            <person name="Karaffa L."/>
            <person name="Karanyi Z."/>
            <person name="Krasevec N."/>
            <person name="Kuo A."/>
            <person name="Kusch H."/>
            <person name="LaButti K."/>
            <person name="Lagendijk E.L."/>
            <person name="Lapidus A."/>
            <person name="Levasseur A."/>
            <person name="Lindquist E."/>
            <person name="Lipzen A."/>
            <person name="Logrieco A.F."/>
            <person name="MacCabe A."/>
            <person name="Maekelae M.R."/>
            <person name="Malavazi I."/>
            <person name="Melin P."/>
            <person name="Meyer V."/>
            <person name="Mielnichuk N."/>
            <person name="Miskei M."/>
            <person name="Molnar A.P."/>
            <person name="Mule G."/>
            <person name="Ngan C.Y."/>
            <person name="Orejas M."/>
            <person name="Orosz E."/>
            <person name="Ouedraogo J.P."/>
            <person name="Overkamp K.M."/>
            <person name="Park H.-S."/>
            <person name="Perrone G."/>
            <person name="Piumi F."/>
            <person name="Punt P.J."/>
            <person name="Ram A.F."/>
            <person name="Ramon A."/>
            <person name="Rauscher S."/>
            <person name="Record E."/>
            <person name="Riano-Pachon D.M."/>
            <person name="Robert V."/>
            <person name="Roehrig J."/>
            <person name="Ruller R."/>
            <person name="Salamov A."/>
            <person name="Salih N.S."/>
            <person name="Samson R.A."/>
            <person name="Sandor E."/>
            <person name="Sanguinetti M."/>
            <person name="Schuetze T."/>
            <person name="Sepcic K."/>
            <person name="Shelest E."/>
            <person name="Sherlock G."/>
            <person name="Sophianopoulou V."/>
            <person name="Squina F.M."/>
            <person name="Sun H."/>
            <person name="Susca A."/>
            <person name="Todd R.B."/>
            <person name="Tsang A."/>
            <person name="Unkles S.E."/>
            <person name="van de Wiele N."/>
            <person name="van Rossen-Uffink D."/>
            <person name="Oliveira J.V."/>
            <person name="Vesth T.C."/>
            <person name="Visser J."/>
            <person name="Yu J.-H."/>
            <person name="Zhou M."/>
            <person name="Andersen M.R."/>
            <person name="Archer D.B."/>
            <person name="Baker S.E."/>
            <person name="Benoit I."/>
            <person name="Brakhage A.A."/>
            <person name="Braus G.H."/>
            <person name="Fischer R."/>
            <person name="Frisvad J.C."/>
            <person name="Goldman G.H."/>
            <person name="Houbraken J."/>
            <person name="Oakley B."/>
            <person name="Pocsi I."/>
            <person name="Scazzocchio C."/>
            <person name="Seiboth B."/>
            <person name="vanKuyk P.A."/>
            <person name="Wortman J."/>
            <person name="Dyer P.S."/>
            <person name="Grigoriev I.V."/>
        </authorList>
    </citation>
    <scope>NUCLEOTIDE SEQUENCE [LARGE SCALE GENOMIC DNA]</scope>
    <source>
        <strain evidence="3">CBS 516.65</strain>
    </source>
</reference>
<dbReference type="RefSeq" id="XP_022404252.1">
    <property type="nucleotide sequence ID" value="XM_022548108.1"/>
</dbReference>
<dbReference type="GeneID" id="34464369"/>
<accession>A0A1L9VUI6</accession>
<dbReference type="PANTHER" id="PTHR34818:SF1">
    <property type="entry name" value="PROTEIN BLI-3"/>
    <property type="match status" value="1"/>
</dbReference>
<dbReference type="Proteomes" id="UP000184300">
    <property type="component" value="Unassembled WGS sequence"/>
</dbReference>
<sequence length="212" mass="23044">MVDSISTTNKNAAVDPYKAHNYEDLPLDQKINELVIFVQGIKYGMLTTKLSSDSDLLASRCMALAGQENGGIDLLFHTNLFSGKTMDLTVHPTETNMSFLDPVSGAWASISGTASIIGDPKVVEKYYTPVLKTWLGDMGDGVHDGGPADPRIGVIKLEAKLATYTLARKGIVGRAVDEVRGVVKGEVPAINKIREVSQSELAEWRRTHKQTN</sequence>
<name>A0A1L9VUI6_ASPGL</name>
<dbReference type="PANTHER" id="PTHR34818">
    <property type="entry name" value="PROTEIN BLI-3"/>
    <property type="match status" value="1"/>
</dbReference>
<dbReference type="InterPro" id="IPR052917">
    <property type="entry name" value="Stress-Dev_Protein"/>
</dbReference>
<dbReference type="InterPro" id="IPR038725">
    <property type="entry name" value="YdaG_split_barrel_FMN-bd"/>
</dbReference>
<dbReference type="Pfam" id="PF16242">
    <property type="entry name" value="Pyrid_ox_like"/>
    <property type="match status" value="1"/>
</dbReference>
<protein>
    <recommendedName>
        <fullName evidence="1">General stress protein FMN-binding split barrel domain-containing protein</fullName>
    </recommendedName>
</protein>
<organism evidence="2 3">
    <name type="scientific">Aspergillus glaucus CBS 516.65</name>
    <dbReference type="NCBI Taxonomy" id="1160497"/>
    <lineage>
        <taxon>Eukaryota</taxon>
        <taxon>Fungi</taxon>
        <taxon>Dikarya</taxon>
        <taxon>Ascomycota</taxon>
        <taxon>Pezizomycotina</taxon>
        <taxon>Eurotiomycetes</taxon>
        <taxon>Eurotiomycetidae</taxon>
        <taxon>Eurotiales</taxon>
        <taxon>Aspergillaceae</taxon>
        <taxon>Aspergillus</taxon>
        <taxon>Aspergillus subgen. Aspergillus</taxon>
    </lineage>
</organism>
<gene>
    <name evidence="2" type="ORF">ASPGLDRAFT_54924</name>
</gene>